<keyword evidence="6" id="KW-0509">mRNA transport</keyword>
<accession>A0A078AU96</accession>
<sequence length="88" mass="10630">MTERNVTWVVCEMDQDMKNDVEQQVNRAIDQKETEKEISEYIKSFFDKKYSPNWHCVVGKHFASYVTYTSKHYIFFYIGQMAILLYKL</sequence>
<dbReference type="OMA" id="QFTHESK"/>
<dbReference type="InterPro" id="IPR001372">
    <property type="entry name" value="Dynein_light_chain_typ-1/2"/>
</dbReference>
<keyword evidence="5 10" id="KW-0493">Microtubule</keyword>
<dbReference type="GO" id="GO:0005874">
    <property type="term" value="C:microtubule"/>
    <property type="evidence" value="ECO:0007669"/>
    <property type="project" value="UniProtKB-KW"/>
</dbReference>
<dbReference type="GO" id="GO:0005634">
    <property type="term" value="C:nucleus"/>
    <property type="evidence" value="ECO:0007669"/>
    <property type="project" value="UniProtKB-SubCell"/>
</dbReference>
<evidence type="ECO:0000256" key="3">
    <source>
        <dbReference type="ARBA" id="ARBA00022448"/>
    </source>
</evidence>
<proteinExistence type="inferred from homology"/>
<evidence type="ECO:0000256" key="6">
    <source>
        <dbReference type="ARBA" id="ARBA00022816"/>
    </source>
</evidence>
<dbReference type="GO" id="GO:0015031">
    <property type="term" value="P:protein transport"/>
    <property type="evidence" value="ECO:0007669"/>
    <property type="project" value="UniProtKB-KW"/>
</dbReference>
<evidence type="ECO:0000313" key="12">
    <source>
        <dbReference type="Proteomes" id="UP000039865"/>
    </source>
</evidence>
<keyword evidence="9" id="KW-0539">Nucleus</keyword>
<keyword evidence="7" id="KW-0653">Protein transport</keyword>
<keyword evidence="12" id="KW-1185">Reference proteome</keyword>
<evidence type="ECO:0000256" key="8">
    <source>
        <dbReference type="ARBA" id="ARBA00023212"/>
    </source>
</evidence>
<evidence type="ECO:0000256" key="1">
    <source>
        <dbReference type="ARBA" id="ARBA00004123"/>
    </source>
</evidence>
<organism evidence="11 12">
    <name type="scientific">Stylonychia lemnae</name>
    <name type="common">Ciliate</name>
    <dbReference type="NCBI Taxonomy" id="5949"/>
    <lineage>
        <taxon>Eukaryota</taxon>
        <taxon>Sar</taxon>
        <taxon>Alveolata</taxon>
        <taxon>Ciliophora</taxon>
        <taxon>Intramacronucleata</taxon>
        <taxon>Spirotrichea</taxon>
        <taxon>Stichotrichia</taxon>
        <taxon>Sporadotrichida</taxon>
        <taxon>Oxytrichidae</taxon>
        <taxon>Stylonychinae</taxon>
        <taxon>Stylonychia</taxon>
    </lineage>
</organism>
<dbReference type="GO" id="GO:0051028">
    <property type="term" value="P:mRNA transport"/>
    <property type="evidence" value="ECO:0007669"/>
    <property type="project" value="UniProtKB-KW"/>
</dbReference>
<dbReference type="GO" id="GO:0045505">
    <property type="term" value="F:dynein intermediate chain binding"/>
    <property type="evidence" value="ECO:0007669"/>
    <property type="project" value="TreeGrafter"/>
</dbReference>
<evidence type="ECO:0000256" key="10">
    <source>
        <dbReference type="RuleBase" id="RU365010"/>
    </source>
</evidence>
<gene>
    <name evidence="11" type="primary">Contig6722.g7193</name>
    <name evidence="11" type="ORF">STYLEM_14901</name>
</gene>
<evidence type="ECO:0000256" key="2">
    <source>
        <dbReference type="ARBA" id="ARBA00004245"/>
    </source>
</evidence>
<evidence type="ECO:0000313" key="11">
    <source>
        <dbReference type="EMBL" id="CDW85814.1"/>
    </source>
</evidence>
<keyword evidence="3" id="KW-0813">Transport</keyword>
<keyword evidence="8 10" id="KW-0206">Cytoskeleton</keyword>
<dbReference type="PANTHER" id="PTHR11886">
    <property type="entry name" value="DYNEIN LIGHT CHAIN"/>
    <property type="match status" value="1"/>
</dbReference>
<dbReference type="SUPFAM" id="SSF54648">
    <property type="entry name" value="DLC"/>
    <property type="match status" value="1"/>
</dbReference>
<dbReference type="EMBL" id="CCKQ01014072">
    <property type="protein sequence ID" value="CDW85814.1"/>
    <property type="molecule type" value="Genomic_DNA"/>
</dbReference>
<dbReference type="Proteomes" id="UP000039865">
    <property type="component" value="Unassembled WGS sequence"/>
</dbReference>
<dbReference type="AlphaFoldDB" id="A0A078AU96"/>
<dbReference type="SMART" id="SM01375">
    <property type="entry name" value="Dynein_light"/>
    <property type="match status" value="1"/>
</dbReference>
<comment type="subcellular location">
    <subcellularLocation>
        <location evidence="2 10">Cytoplasm</location>
        <location evidence="2 10">Cytoskeleton</location>
    </subcellularLocation>
    <subcellularLocation>
        <location evidence="1">Nucleus</location>
    </subcellularLocation>
</comment>
<dbReference type="GO" id="GO:0005868">
    <property type="term" value="C:cytoplasmic dynein complex"/>
    <property type="evidence" value="ECO:0007669"/>
    <property type="project" value="TreeGrafter"/>
</dbReference>
<dbReference type="Gene3D" id="3.30.740.10">
    <property type="entry name" value="Protein Inhibitor Of Neuronal Nitric Oxide Synthase"/>
    <property type="match status" value="1"/>
</dbReference>
<dbReference type="InParanoid" id="A0A078AU96"/>
<comment type="similarity">
    <text evidence="10">Belongs to the dynein light chain family.</text>
</comment>
<dbReference type="OrthoDB" id="10033309at2759"/>
<evidence type="ECO:0000256" key="7">
    <source>
        <dbReference type="ARBA" id="ARBA00022927"/>
    </source>
</evidence>
<protein>
    <recommendedName>
        <fullName evidence="10">Dynein light chain</fullName>
    </recommendedName>
</protein>
<dbReference type="GO" id="GO:0007017">
    <property type="term" value="P:microtubule-based process"/>
    <property type="evidence" value="ECO:0007669"/>
    <property type="project" value="InterPro"/>
</dbReference>
<keyword evidence="4 10" id="KW-0963">Cytoplasm</keyword>
<keyword evidence="10" id="KW-0505">Motor protein</keyword>
<dbReference type="PANTHER" id="PTHR11886:SF35">
    <property type="entry name" value="DYNEIN LIGHT CHAIN"/>
    <property type="match status" value="1"/>
</dbReference>
<dbReference type="InterPro" id="IPR037177">
    <property type="entry name" value="DLC_sf"/>
</dbReference>
<keyword evidence="10" id="KW-0243">Dynein</keyword>
<dbReference type="FunFam" id="3.30.740.10:FF:000005">
    <property type="entry name" value="Dynein light chain"/>
    <property type="match status" value="1"/>
</dbReference>
<evidence type="ECO:0000256" key="4">
    <source>
        <dbReference type="ARBA" id="ARBA00022490"/>
    </source>
</evidence>
<dbReference type="Pfam" id="PF01221">
    <property type="entry name" value="Dynein_light"/>
    <property type="match status" value="1"/>
</dbReference>
<evidence type="ECO:0000256" key="5">
    <source>
        <dbReference type="ARBA" id="ARBA00022701"/>
    </source>
</evidence>
<evidence type="ECO:0000256" key="9">
    <source>
        <dbReference type="ARBA" id="ARBA00023242"/>
    </source>
</evidence>
<name>A0A078AU96_STYLE</name>
<reference evidence="11 12" key="1">
    <citation type="submission" date="2014-06" db="EMBL/GenBank/DDBJ databases">
        <authorList>
            <person name="Swart Estienne"/>
        </authorList>
    </citation>
    <scope>NUCLEOTIDE SEQUENCE [LARGE SCALE GENOMIC DNA]</scope>
    <source>
        <strain evidence="11 12">130c</strain>
    </source>
</reference>